<keyword evidence="3" id="KW-1185">Reference proteome</keyword>
<accession>L1IEB9</accession>
<dbReference type="PaxDb" id="55529-EKX34244"/>
<dbReference type="EnsemblProtists" id="EKX34244">
    <property type="protein sequence ID" value="EKX34244"/>
    <property type="gene ID" value="GUITHDRAFT_147364"/>
</dbReference>
<dbReference type="AlphaFoldDB" id="L1IEB9"/>
<evidence type="ECO:0000313" key="1">
    <source>
        <dbReference type="EMBL" id="EKX34244.1"/>
    </source>
</evidence>
<evidence type="ECO:0000313" key="2">
    <source>
        <dbReference type="EnsemblProtists" id="EKX34244"/>
    </source>
</evidence>
<dbReference type="EMBL" id="JH993115">
    <property type="protein sequence ID" value="EKX34244.1"/>
    <property type="molecule type" value="Genomic_DNA"/>
</dbReference>
<gene>
    <name evidence="1" type="ORF">GUITHDRAFT_147364</name>
</gene>
<reference evidence="2" key="3">
    <citation type="submission" date="2016-03" db="UniProtKB">
        <authorList>
            <consortium name="EnsemblProtists"/>
        </authorList>
    </citation>
    <scope>IDENTIFICATION</scope>
</reference>
<dbReference type="RefSeq" id="XP_005821224.1">
    <property type="nucleotide sequence ID" value="XM_005821167.1"/>
</dbReference>
<reference evidence="1 3" key="1">
    <citation type="journal article" date="2012" name="Nature">
        <title>Algal genomes reveal evolutionary mosaicism and the fate of nucleomorphs.</title>
        <authorList>
            <consortium name="DOE Joint Genome Institute"/>
            <person name="Curtis B.A."/>
            <person name="Tanifuji G."/>
            <person name="Burki F."/>
            <person name="Gruber A."/>
            <person name="Irimia M."/>
            <person name="Maruyama S."/>
            <person name="Arias M.C."/>
            <person name="Ball S.G."/>
            <person name="Gile G.H."/>
            <person name="Hirakawa Y."/>
            <person name="Hopkins J.F."/>
            <person name="Kuo A."/>
            <person name="Rensing S.A."/>
            <person name="Schmutz J."/>
            <person name="Symeonidi A."/>
            <person name="Elias M."/>
            <person name="Eveleigh R.J."/>
            <person name="Herman E.K."/>
            <person name="Klute M.J."/>
            <person name="Nakayama T."/>
            <person name="Obornik M."/>
            <person name="Reyes-Prieto A."/>
            <person name="Armbrust E.V."/>
            <person name="Aves S.J."/>
            <person name="Beiko R.G."/>
            <person name="Coutinho P."/>
            <person name="Dacks J.B."/>
            <person name="Durnford D.G."/>
            <person name="Fast N.M."/>
            <person name="Green B.R."/>
            <person name="Grisdale C.J."/>
            <person name="Hempel F."/>
            <person name="Henrissat B."/>
            <person name="Hoppner M.P."/>
            <person name="Ishida K."/>
            <person name="Kim E."/>
            <person name="Koreny L."/>
            <person name="Kroth P.G."/>
            <person name="Liu Y."/>
            <person name="Malik S.B."/>
            <person name="Maier U.G."/>
            <person name="McRose D."/>
            <person name="Mock T."/>
            <person name="Neilson J.A."/>
            <person name="Onodera N.T."/>
            <person name="Poole A.M."/>
            <person name="Pritham E.J."/>
            <person name="Richards T.A."/>
            <person name="Rocap G."/>
            <person name="Roy S.W."/>
            <person name="Sarai C."/>
            <person name="Schaack S."/>
            <person name="Shirato S."/>
            <person name="Slamovits C.H."/>
            <person name="Spencer D.F."/>
            <person name="Suzuki S."/>
            <person name="Worden A.Z."/>
            <person name="Zauner S."/>
            <person name="Barry K."/>
            <person name="Bell C."/>
            <person name="Bharti A.K."/>
            <person name="Crow J.A."/>
            <person name="Grimwood J."/>
            <person name="Kramer R."/>
            <person name="Lindquist E."/>
            <person name="Lucas S."/>
            <person name="Salamov A."/>
            <person name="McFadden G.I."/>
            <person name="Lane C.E."/>
            <person name="Keeling P.J."/>
            <person name="Gray M.W."/>
            <person name="Grigoriev I.V."/>
            <person name="Archibald J.M."/>
        </authorList>
    </citation>
    <scope>NUCLEOTIDE SEQUENCE</scope>
    <source>
        <strain evidence="1 3">CCMP2712</strain>
    </source>
</reference>
<dbReference type="KEGG" id="gtt:GUITHDRAFT_147364"/>
<proteinExistence type="predicted"/>
<dbReference type="GeneID" id="17290980"/>
<organism evidence="1">
    <name type="scientific">Guillardia theta (strain CCMP2712)</name>
    <name type="common">Cryptophyte</name>
    <dbReference type="NCBI Taxonomy" id="905079"/>
    <lineage>
        <taxon>Eukaryota</taxon>
        <taxon>Cryptophyceae</taxon>
        <taxon>Pyrenomonadales</taxon>
        <taxon>Geminigeraceae</taxon>
        <taxon>Guillardia</taxon>
    </lineage>
</organism>
<reference evidence="3" key="2">
    <citation type="submission" date="2012-11" db="EMBL/GenBank/DDBJ databases">
        <authorList>
            <person name="Kuo A."/>
            <person name="Curtis B.A."/>
            <person name="Tanifuji G."/>
            <person name="Burki F."/>
            <person name="Gruber A."/>
            <person name="Irimia M."/>
            <person name="Maruyama S."/>
            <person name="Arias M.C."/>
            <person name="Ball S.G."/>
            <person name="Gile G.H."/>
            <person name="Hirakawa Y."/>
            <person name="Hopkins J.F."/>
            <person name="Rensing S.A."/>
            <person name="Schmutz J."/>
            <person name="Symeonidi A."/>
            <person name="Elias M."/>
            <person name="Eveleigh R.J."/>
            <person name="Herman E.K."/>
            <person name="Klute M.J."/>
            <person name="Nakayama T."/>
            <person name="Obornik M."/>
            <person name="Reyes-Prieto A."/>
            <person name="Armbrust E.V."/>
            <person name="Aves S.J."/>
            <person name="Beiko R.G."/>
            <person name="Coutinho P."/>
            <person name="Dacks J.B."/>
            <person name="Durnford D.G."/>
            <person name="Fast N.M."/>
            <person name="Green B.R."/>
            <person name="Grisdale C."/>
            <person name="Hempe F."/>
            <person name="Henrissat B."/>
            <person name="Hoppner M.P."/>
            <person name="Ishida K.-I."/>
            <person name="Kim E."/>
            <person name="Koreny L."/>
            <person name="Kroth P.G."/>
            <person name="Liu Y."/>
            <person name="Malik S.-B."/>
            <person name="Maier U.G."/>
            <person name="McRose D."/>
            <person name="Mock T."/>
            <person name="Neilson J.A."/>
            <person name="Onodera N.T."/>
            <person name="Poole A.M."/>
            <person name="Pritham E.J."/>
            <person name="Richards T.A."/>
            <person name="Rocap G."/>
            <person name="Roy S.W."/>
            <person name="Sarai C."/>
            <person name="Schaack S."/>
            <person name="Shirato S."/>
            <person name="Slamovits C.H."/>
            <person name="Spencer D.F."/>
            <person name="Suzuki S."/>
            <person name="Worden A.Z."/>
            <person name="Zauner S."/>
            <person name="Barry K."/>
            <person name="Bell C."/>
            <person name="Bharti A.K."/>
            <person name="Crow J.A."/>
            <person name="Grimwood J."/>
            <person name="Kramer R."/>
            <person name="Lindquist E."/>
            <person name="Lucas S."/>
            <person name="Salamov A."/>
            <person name="McFadden G.I."/>
            <person name="Lane C.E."/>
            <person name="Keeling P.J."/>
            <person name="Gray M.W."/>
            <person name="Grigoriev I.V."/>
            <person name="Archibald J.M."/>
        </authorList>
    </citation>
    <scope>NUCLEOTIDE SEQUENCE</scope>
    <source>
        <strain evidence="3">CCMP2712</strain>
    </source>
</reference>
<protein>
    <submittedName>
        <fullName evidence="1 2">Uncharacterized protein</fullName>
    </submittedName>
</protein>
<sequence>MRNHDHKEYNNQNTDNNNLHQYKKHNYLHQYNHDNHRLKTTSIFIDRIGLAGTSRMRGLYYSLLSVCNVSNGANLCRGAIDFVDRDVNIEYQSRRMEVSFMSEACNAALDYVFVTGSVWGEFSLEASGESFRCHAMITYLVKWLERNGYCRKPFSSHREILVLSIGFWESLENSFHLLQECGEHIFENLVHSCKDSSTFIIYKNEEATPSYSIPVLDAHSISLPRPDGTEDGIHYWYTAGKGEGMRRVKEKKSKRVWYERDCNKWEENAVTKSILNTLLHMIINKMKE</sequence>
<name>L1IEB9_GUITC</name>
<dbReference type="Proteomes" id="UP000011087">
    <property type="component" value="Unassembled WGS sequence"/>
</dbReference>
<evidence type="ECO:0000313" key="3">
    <source>
        <dbReference type="Proteomes" id="UP000011087"/>
    </source>
</evidence>
<dbReference type="HOGENOM" id="CLU_967883_0_0_1"/>